<protein>
    <recommendedName>
        <fullName evidence="3">Succinate dehydrogenase</fullName>
    </recommendedName>
</protein>
<evidence type="ECO:0008006" key="3">
    <source>
        <dbReference type="Google" id="ProtNLM"/>
    </source>
</evidence>
<feature type="transmembrane region" description="Helical" evidence="1">
    <location>
        <begin position="164"/>
        <end position="183"/>
    </location>
</feature>
<dbReference type="AlphaFoldDB" id="A0A381N868"/>
<feature type="transmembrane region" description="Helical" evidence="1">
    <location>
        <begin position="31"/>
        <end position="54"/>
    </location>
</feature>
<feature type="transmembrane region" description="Helical" evidence="1">
    <location>
        <begin position="256"/>
        <end position="279"/>
    </location>
</feature>
<feature type="transmembrane region" description="Helical" evidence="1">
    <location>
        <begin position="195"/>
        <end position="216"/>
    </location>
</feature>
<accession>A0A381N868</accession>
<keyword evidence="1" id="KW-0812">Transmembrane</keyword>
<evidence type="ECO:0000256" key="1">
    <source>
        <dbReference type="SAM" id="Phobius"/>
    </source>
</evidence>
<keyword evidence="1" id="KW-1133">Transmembrane helix</keyword>
<keyword evidence="1" id="KW-0472">Membrane</keyword>
<evidence type="ECO:0000313" key="2">
    <source>
        <dbReference type="EMBL" id="SUZ50705.1"/>
    </source>
</evidence>
<sequence>MPPVDADATKERACTIPGDKGLFPTARTDLWWIQPLAVFMGLGTAVVYMTWAAFQGTNYYYDIGGASYLSPLYSPELFGETEHAWFGEKPTFWPEEILGFAVPWSPAFLILWAPAGFRVTCYYYRGSYYKAFWADPPACAVGEPRNSYWGENSMPLILQNLHRYMLYFAIIFIFILSYDAWLSMWFNGRPFEGDFGIGVGTIVLTLNAILLGGYTFGCHSLRHLIGGYADRIVKKPKVQQKAFDCVSCLNKQHMKWAWFSLFWVCFTDFYVRLCASGIIDDWRII</sequence>
<proteinExistence type="predicted"/>
<gene>
    <name evidence="2" type="ORF">METZ01_LOCUS3559</name>
</gene>
<organism evidence="2">
    <name type="scientific">marine metagenome</name>
    <dbReference type="NCBI Taxonomy" id="408172"/>
    <lineage>
        <taxon>unclassified sequences</taxon>
        <taxon>metagenomes</taxon>
        <taxon>ecological metagenomes</taxon>
    </lineage>
</organism>
<name>A0A381N868_9ZZZZ</name>
<reference evidence="2" key="1">
    <citation type="submission" date="2018-05" db="EMBL/GenBank/DDBJ databases">
        <authorList>
            <person name="Lanie J.A."/>
            <person name="Ng W.-L."/>
            <person name="Kazmierczak K.M."/>
            <person name="Andrzejewski T.M."/>
            <person name="Davidsen T.M."/>
            <person name="Wayne K.J."/>
            <person name="Tettelin H."/>
            <person name="Glass J.I."/>
            <person name="Rusch D."/>
            <person name="Podicherti R."/>
            <person name="Tsui H.-C.T."/>
            <person name="Winkler M.E."/>
        </authorList>
    </citation>
    <scope>NUCLEOTIDE SEQUENCE</scope>
</reference>
<dbReference type="EMBL" id="UINC01000184">
    <property type="protein sequence ID" value="SUZ50705.1"/>
    <property type="molecule type" value="Genomic_DNA"/>
</dbReference>